<keyword evidence="4" id="KW-1185">Reference proteome</keyword>
<evidence type="ECO:0000256" key="1">
    <source>
        <dbReference type="ARBA" id="ARBA00022729"/>
    </source>
</evidence>
<sequence>MTGIRFHSRPWPFVILPLGALVLSGCQDSSDGAEDAEAVTIVGSATVEPIARIAVRESGIDAELSGEGSIAGFEEFCAGEADVLNASIRMPGSDAAEGIEDFRSQCEEEGVEFVELPIGVDALSVITNTANEDVTDITMDELAQIWGEDSEVEQWSDVRDEWPDEEIQLFGRSEDSGTFTHFTEELFGDPEGIRDDYEQEDGLAELAELVAEDENGMAFMGVGNYLAAPEEFQTDITTVTVDGVAPDAARSVEGEYPLTRTLYTYVALESLDAQEDVEAYAQRLLDNGDSILPRAFFYPLSPEDYEEASQRLEDRETGVAE</sequence>
<dbReference type="InterPro" id="IPR050811">
    <property type="entry name" value="Phosphate_ABC_transporter"/>
</dbReference>
<protein>
    <submittedName>
        <fullName evidence="3">Substrate-binding domain-containing protein</fullName>
    </submittedName>
</protein>
<evidence type="ECO:0000313" key="4">
    <source>
        <dbReference type="Proteomes" id="UP001251870"/>
    </source>
</evidence>
<dbReference type="PANTHER" id="PTHR30570:SF1">
    <property type="entry name" value="PHOSPHATE-BINDING PROTEIN PSTS"/>
    <property type="match status" value="1"/>
</dbReference>
<proteinExistence type="predicted"/>
<name>A0ABU2DRS6_9MICC</name>
<dbReference type="EMBL" id="JAVKGR010000005">
    <property type="protein sequence ID" value="MDR8019204.1"/>
    <property type="molecule type" value="Genomic_DNA"/>
</dbReference>
<accession>A0ABU2DRS6</accession>
<organism evidence="3 4">
    <name type="scientific">Nesterenkonia aerolata</name>
    <dbReference type="NCBI Taxonomy" id="3074079"/>
    <lineage>
        <taxon>Bacteria</taxon>
        <taxon>Bacillati</taxon>
        <taxon>Actinomycetota</taxon>
        <taxon>Actinomycetes</taxon>
        <taxon>Micrococcales</taxon>
        <taxon>Micrococcaceae</taxon>
        <taxon>Nesterenkonia</taxon>
    </lineage>
</organism>
<dbReference type="SUPFAM" id="SSF53850">
    <property type="entry name" value="Periplasmic binding protein-like II"/>
    <property type="match status" value="1"/>
</dbReference>
<dbReference type="Proteomes" id="UP001251870">
    <property type="component" value="Unassembled WGS sequence"/>
</dbReference>
<evidence type="ECO:0000313" key="3">
    <source>
        <dbReference type="EMBL" id="MDR8019204.1"/>
    </source>
</evidence>
<dbReference type="PROSITE" id="PS51257">
    <property type="entry name" value="PROKAR_LIPOPROTEIN"/>
    <property type="match status" value="1"/>
</dbReference>
<reference evidence="3 4" key="1">
    <citation type="submission" date="2023-09" db="EMBL/GenBank/DDBJ databases">
        <title>Description of three actinobacteria isolated from air of manufacturing shop in a pharmaceutical factory.</title>
        <authorList>
            <person name="Zhang D.-F."/>
        </authorList>
    </citation>
    <scope>NUCLEOTIDE SEQUENCE [LARGE SCALE GENOMIC DNA]</scope>
    <source>
        <strain evidence="3 4">LY-0111</strain>
    </source>
</reference>
<dbReference type="Pfam" id="PF12849">
    <property type="entry name" value="PBP_like_2"/>
    <property type="match status" value="1"/>
</dbReference>
<dbReference type="Gene3D" id="3.40.190.10">
    <property type="entry name" value="Periplasmic binding protein-like II"/>
    <property type="match status" value="2"/>
</dbReference>
<keyword evidence="1" id="KW-0732">Signal</keyword>
<feature type="domain" description="PBP" evidence="2">
    <location>
        <begin position="33"/>
        <end position="268"/>
    </location>
</feature>
<evidence type="ECO:0000259" key="2">
    <source>
        <dbReference type="Pfam" id="PF12849"/>
    </source>
</evidence>
<dbReference type="PANTHER" id="PTHR30570">
    <property type="entry name" value="PERIPLASMIC PHOSPHATE BINDING COMPONENT OF PHOSPHATE ABC TRANSPORTER"/>
    <property type="match status" value="1"/>
</dbReference>
<dbReference type="InterPro" id="IPR024370">
    <property type="entry name" value="PBP_domain"/>
</dbReference>
<dbReference type="RefSeq" id="WP_310548191.1">
    <property type="nucleotide sequence ID" value="NZ_JAVKGR010000005.1"/>
</dbReference>
<gene>
    <name evidence="3" type="ORF">RIL96_06455</name>
</gene>
<comment type="caution">
    <text evidence="3">The sequence shown here is derived from an EMBL/GenBank/DDBJ whole genome shotgun (WGS) entry which is preliminary data.</text>
</comment>